<keyword evidence="2" id="KW-0238">DNA-binding</keyword>
<feature type="transmembrane region" description="Helical" evidence="4">
    <location>
        <begin position="65"/>
        <end position="81"/>
    </location>
</feature>
<proteinExistence type="predicted"/>
<dbReference type="GO" id="GO:0003677">
    <property type="term" value="F:DNA binding"/>
    <property type="evidence" value="ECO:0007669"/>
    <property type="project" value="UniProtKB-KW"/>
</dbReference>
<dbReference type="InterPro" id="IPR016032">
    <property type="entry name" value="Sig_transdc_resp-reg_C-effctor"/>
</dbReference>
<dbReference type="SUPFAM" id="SSF46894">
    <property type="entry name" value="C-terminal effector domain of the bipartite response regulators"/>
    <property type="match status" value="1"/>
</dbReference>
<keyword evidence="4" id="KW-1133">Transmembrane helix</keyword>
<dbReference type="CDD" id="cd06170">
    <property type="entry name" value="LuxR_C_like"/>
    <property type="match status" value="1"/>
</dbReference>
<evidence type="ECO:0000256" key="3">
    <source>
        <dbReference type="ARBA" id="ARBA00023163"/>
    </source>
</evidence>
<keyword evidence="3" id="KW-0804">Transcription</keyword>
<dbReference type="SMART" id="SM00421">
    <property type="entry name" value="HTH_LUXR"/>
    <property type="match status" value="1"/>
</dbReference>
<name>A0A426DNG5_9FIRM</name>
<gene>
    <name evidence="6" type="ORF">EBB54_25345</name>
</gene>
<dbReference type="GO" id="GO:0006355">
    <property type="term" value="P:regulation of DNA-templated transcription"/>
    <property type="evidence" value="ECO:0007669"/>
    <property type="project" value="InterPro"/>
</dbReference>
<dbReference type="PROSITE" id="PS50043">
    <property type="entry name" value="HTH_LUXR_2"/>
    <property type="match status" value="1"/>
</dbReference>
<protein>
    <submittedName>
        <fullName evidence="6">LuxR family transcriptional regulator</fullName>
    </submittedName>
</protein>
<feature type="transmembrane region" description="Helical" evidence="4">
    <location>
        <begin position="191"/>
        <end position="209"/>
    </location>
</feature>
<dbReference type="PANTHER" id="PTHR44688:SF25">
    <property type="entry name" value="HTH LUXR-TYPE DOMAIN-CONTAINING PROTEIN"/>
    <property type="match status" value="1"/>
</dbReference>
<reference evidence="6" key="1">
    <citation type="submission" date="2018-10" db="EMBL/GenBank/DDBJ databases">
        <title>Schaedlerella arabinophila gen. nov. sp. nov., isolated from the mouse intestinal tract and comparative analysis with the genome of the closely related altered Schaedler flora strain ASF502.</title>
        <authorList>
            <person name="Miyake S."/>
            <person name="Soh M."/>
            <person name="Seedorf H."/>
        </authorList>
    </citation>
    <scope>NUCLEOTIDE SEQUENCE [LARGE SCALE GENOMIC DNA]</scope>
    <source>
        <strain evidence="6">DSM 106076</strain>
    </source>
</reference>
<evidence type="ECO:0000256" key="2">
    <source>
        <dbReference type="ARBA" id="ARBA00023125"/>
    </source>
</evidence>
<accession>A0A426DNG5</accession>
<keyword evidence="7" id="KW-1185">Reference proteome</keyword>
<dbReference type="Pfam" id="PF00196">
    <property type="entry name" value="GerE"/>
    <property type="match status" value="1"/>
</dbReference>
<feature type="transmembrane region" description="Helical" evidence="4">
    <location>
        <begin position="87"/>
        <end position="108"/>
    </location>
</feature>
<dbReference type="PRINTS" id="PR00038">
    <property type="entry name" value="HTHLUXR"/>
</dbReference>
<keyword evidence="1" id="KW-0805">Transcription regulation</keyword>
<sequence length="327" mass="37614">MESGGLGPGMFQRVTPGGCAMYEFLKHLGIFVSMISFFSGIVVLTMNQILCKKEEDPLYPVLRKFHLLFFFYTLIVFFYYYEELFILGNSAAVVTSYLGNITLAFLFISYADVIGCLNGRERTIGCKILRKGCIAYIAVWFVVAVFIRDRSMSYVDGTLGRVLIVGTEVILLCTILLFAREQWESCRKDRRSLFFMAAFLIMALWEIMYDTAVAVPLFLFTHMIKPFNLVILLYFLINVTLMIQVYCKPLFEAKPAEHITDDMLKDYLLTGRERELLQLVLKGRSNQEIAEQLCISNNTVKHHMSSIYKKTETNGRMQLLQKLGNLR</sequence>
<dbReference type="Proteomes" id="UP000274920">
    <property type="component" value="Unassembled WGS sequence"/>
</dbReference>
<keyword evidence="4" id="KW-0812">Transmembrane</keyword>
<dbReference type="InterPro" id="IPR000792">
    <property type="entry name" value="Tscrpt_reg_LuxR_C"/>
</dbReference>
<feature type="transmembrane region" description="Helical" evidence="4">
    <location>
        <begin position="128"/>
        <end position="147"/>
    </location>
</feature>
<dbReference type="PROSITE" id="PS00622">
    <property type="entry name" value="HTH_LUXR_1"/>
    <property type="match status" value="1"/>
</dbReference>
<evidence type="ECO:0000313" key="7">
    <source>
        <dbReference type="Proteomes" id="UP000274920"/>
    </source>
</evidence>
<dbReference type="Gene3D" id="1.10.10.10">
    <property type="entry name" value="Winged helix-like DNA-binding domain superfamily/Winged helix DNA-binding domain"/>
    <property type="match status" value="1"/>
</dbReference>
<feature type="transmembrane region" description="Helical" evidence="4">
    <location>
        <begin position="159"/>
        <end position="179"/>
    </location>
</feature>
<organism evidence="6 7">
    <name type="scientific">Schaedlerella arabinosiphila</name>
    <dbReference type="NCBI Taxonomy" id="2044587"/>
    <lineage>
        <taxon>Bacteria</taxon>
        <taxon>Bacillati</taxon>
        <taxon>Bacillota</taxon>
        <taxon>Clostridia</taxon>
        <taxon>Lachnospirales</taxon>
        <taxon>Lachnospiraceae</taxon>
        <taxon>Schaedlerella</taxon>
    </lineage>
</organism>
<comment type="caution">
    <text evidence="6">The sequence shown here is derived from an EMBL/GenBank/DDBJ whole genome shotgun (WGS) entry which is preliminary data.</text>
</comment>
<evidence type="ECO:0000256" key="1">
    <source>
        <dbReference type="ARBA" id="ARBA00023015"/>
    </source>
</evidence>
<feature type="transmembrane region" description="Helical" evidence="4">
    <location>
        <begin position="24"/>
        <end position="44"/>
    </location>
</feature>
<keyword evidence="4" id="KW-0472">Membrane</keyword>
<evidence type="ECO:0000313" key="6">
    <source>
        <dbReference type="EMBL" id="RRK34284.1"/>
    </source>
</evidence>
<evidence type="ECO:0000259" key="5">
    <source>
        <dbReference type="PROSITE" id="PS50043"/>
    </source>
</evidence>
<dbReference type="PANTHER" id="PTHR44688">
    <property type="entry name" value="DNA-BINDING TRANSCRIPTIONAL ACTIVATOR DEVR_DOSR"/>
    <property type="match status" value="1"/>
</dbReference>
<dbReference type="AlphaFoldDB" id="A0A426DNG5"/>
<dbReference type="InterPro" id="IPR036388">
    <property type="entry name" value="WH-like_DNA-bd_sf"/>
</dbReference>
<evidence type="ECO:0000256" key="4">
    <source>
        <dbReference type="SAM" id="Phobius"/>
    </source>
</evidence>
<dbReference type="EMBL" id="RHJS01000002">
    <property type="protein sequence ID" value="RRK34284.1"/>
    <property type="molecule type" value="Genomic_DNA"/>
</dbReference>
<feature type="domain" description="HTH luxR-type" evidence="5">
    <location>
        <begin position="262"/>
        <end position="327"/>
    </location>
</feature>
<feature type="transmembrane region" description="Helical" evidence="4">
    <location>
        <begin position="229"/>
        <end position="247"/>
    </location>
</feature>